<dbReference type="InterPro" id="IPR006683">
    <property type="entry name" value="Thioestr_dom"/>
</dbReference>
<proteinExistence type="predicted"/>
<gene>
    <name evidence="2" type="ORF">METZ01_LOCUS279661</name>
</gene>
<dbReference type="CDD" id="cd03443">
    <property type="entry name" value="PaaI_thioesterase"/>
    <property type="match status" value="1"/>
</dbReference>
<reference evidence="2" key="1">
    <citation type="submission" date="2018-05" db="EMBL/GenBank/DDBJ databases">
        <authorList>
            <person name="Lanie J.A."/>
            <person name="Ng W.-L."/>
            <person name="Kazmierczak K.M."/>
            <person name="Andrzejewski T.M."/>
            <person name="Davidsen T.M."/>
            <person name="Wayne K.J."/>
            <person name="Tettelin H."/>
            <person name="Glass J.I."/>
            <person name="Rusch D."/>
            <person name="Podicherti R."/>
            <person name="Tsui H.-C.T."/>
            <person name="Winkler M.E."/>
        </authorList>
    </citation>
    <scope>NUCLEOTIDE SEQUENCE</scope>
</reference>
<sequence>MKKNPPELKDFKTWHVKEPFEDYAGPFFYKKEPDGRNLAAFQCKKQHLNSIDTLHGGMIMAFADYALFVIGHEHTSLENYVTISCNTEFLRGSTPEGIVYANGEITRSSKTMLFI</sequence>
<dbReference type="AlphaFoldDB" id="A0A382KVK5"/>
<protein>
    <recommendedName>
        <fullName evidence="1">Thioesterase domain-containing protein</fullName>
    </recommendedName>
</protein>
<name>A0A382KVK5_9ZZZZ</name>
<evidence type="ECO:0000259" key="1">
    <source>
        <dbReference type="Pfam" id="PF03061"/>
    </source>
</evidence>
<dbReference type="Gene3D" id="3.10.129.10">
    <property type="entry name" value="Hotdog Thioesterase"/>
    <property type="match status" value="1"/>
</dbReference>
<feature type="domain" description="Thioesterase" evidence="1">
    <location>
        <begin position="53"/>
        <end position="114"/>
    </location>
</feature>
<organism evidence="2">
    <name type="scientific">marine metagenome</name>
    <dbReference type="NCBI Taxonomy" id="408172"/>
    <lineage>
        <taxon>unclassified sequences</taxon>
        <taxon>metagenomes</taxon>
        <taxon>ecological metagenomes</taxon>
    </lineage>
</organism>
<evidence type="ECO:0000313" key="2">
    <source>
        <dbReference type="EMBL" id="SVC26807.1"/>
    </source>
</evidence>
<accession>A0A382KVK5</accession>
<feature type="non-terminal residue" evidence="2">
    <location>
        <position position="115"/>
    </location>
</feature>
<dbReference type="SUPFAM" id="SSF54637">
    <property type="entry name" value="Thioesterase/thiol ester dehydrase-isomerase"/>
    <property type="match status" value="1"/>
</dbReference>
<dbReference type="EMBL" id="UINC01082232">
    <property type="protein sequence ID" value="SVC26807.1"/>
    <property type="molecule type" value="Genomic_DNA"/>
</dbReference>
<dbReference type="InterPro" id="IPR029069">
    <property type="entry name" value="HotDog_dom_sf"/>
</dbReference>
<dbReference type="Pfam" id="PF03061">
    <property type="entry name" value="4HBT"/>
    <property type="match status" value="1"/>
</dbReference>